<reference evidence="1 2" key="1">
    <citation type="submission" date="2018-06" db="EMBL/GenBank/DDBJ databases">
        <title>Echinicola strongylocentroti sp. nov., isolated from a sea urchin Strongylocentrotus intermedius.</title>
        <authorList>
            <person name="Bae S.S."/>
        </authorList>
    </citation>
    <scope>NUCLEOTIDE SEQUENCE [LARGE SCALE GENOMIC DNA]</scope>
    <source>
        <strain evidence="1 2">MEBiC08714</strain>
    </source>
</reference>
<dbReference type="OrthoDB" id="834730at2"/>
<keyword evidence="2" id="KW-1185">Reference proteome</keyword>
<accession>A0A2Z4ILU9</accession>
<name>A0A2Z4ILU9_9BACT</name>
<proteinExistence type="predicted"/>
<gene>
    <name evidence="1" type="ORF">DN752_16235</name>
</gene>
<evidence type="ECO:0000313" key="1">
    <source>
        <dbReference type="EMBL" id="AWW31548.1"/>
    </source>
</evidence>
<dbReference type="Proteomes" id="UP000248688">
    <property type="component" value="Chromosome"/>
</dbReference>
<dbReference type="EMBL" id="CP030041">
    <property type="protein sequence ID" value="AWW31548.1"/>
    <property type="molecule type" value="Genomic_DNA"/>
</dbReference>
<protein>
    <submittedName>
        <fullName evidence="1">Uncharacterized protein</fullName>
    </submittedName>
</protein>
<evidence type="ECO:0000313" key="2">
    <source>
        <dbReference type="Proteomes" id="UP000248688"/>
    </source>
</evidence>
<sequence length="327" mass="37951">MPLTWTISHLLLDEDGYQLYLKDIPSFLIMTTNPKVDKRLLDKLYASLDQKSVEECLVRFRKRDQKLDEILAREQVPEHLSKLDRTDAIFRITLPSDVEALLNIGIHDAFYEKDLKLLNDALYSYNRLSFYRHRLLASGTDHCIHFNQVMESYAGNDLALALKMFPKEAGLTKNGHKFSVTCANLLISIIHQDPKWLDESTGKAKKHLTQKVGKFDRSLIQYLLALIEKDTPAMSRELAEICAGYRRATWVHEFHNPFLKILGLIPHGLYNLAFHALPQKTFDEIQLPDHEVFWKSLTTYQQKINFRTGEKFIVFDGELDGLNRIYL</sequence>
<dbReference type="KEGG" id="est:DN752_16235"/>
<organism evidence="1 2">
    <name type="scientific">Echinicola strongylocentroti</name>
    <dbReference type="NCBI Taxonomy" id="1795355"/>
    <lineage>
        <taxon>Bacteria</taxon>
        <taxon>Pseudomonadati</taxon>
        <taxon>Bacteroidota</taxon>
        <taxon>Cytophagia</taxon>
        <taxon>Cytophagales</taxon>
        <taxon>Cyclobacteriaceae</taxon>
        <taxon>Echinicola</taxon>
    </lineage>
</organism>
<dbReference type="AlphaFoldDB" id="A0A2Z4ILU9"/>